<dbReference type="Proteomes" id="UP001162480">
    <property type="component" value="Chromosome 6"/>
</dbReference>
<name>A0AA36F4E8_OCTVU</name>
<evidence type="ECO:0000313" key="1">
    <source>
        <dbReference type="EMBL" id="CAI9723994.1"/>
    </source>
</evidence>
<dbReference type="AlphaFoldDB" id="A0AA36F4E8"/>
<evidence type="ECO:0000313" key="2">
    <source>
        <dbReference type="Proteomes" id="UP001162480"/>
    </source>
</evidence>
<dbReference type="EMBL" id="OX597819">
    <property type="protein sequence ID" value="CAI9723994.1"/>
    <property type="molecule type" value="Genomic_DNA"/>
</dbReference>
<feature type="non-terminal residue" evidence="1">
    <location>
        <position position="1"/>
    </location>
</feature>
<proteinExistence type="predicted"/>
<sequence length="50" mass="6045">MVRMLNLMEQRLAAINWQPQDLNNRVLELENVLERKEKHIDSLEKQLSEQ</sequence>
<organism evidence="1 2">
    <name type="scientific">Octopus vulgaris</name>
    <name type="common">Common octopus</name>
    <dbReference type="NCBI Taxonomy" id="6645"/>
    <lineage>
        <taxon>Eukaryota</taxon>
        <taxon>Metazoa</taxon>
        <taxon>Spiralia</taxon>
        <taxon>Lophotrochozoa</taxon>
        <taxon>Mollusca</taxon>
        <taxon>Cephalopoda</taxon>
        <taxon>Coleoidea</taxon>
        <taxon>Octopodiformes</taxon>
        <taxon>Octopoda</taxon>
        <taxon>Incirrata</taxon>
        <taxon>Octopodidae</taxon>
        <taxon>Octopus</taxon>
    </lineage>
</organism>
<accession>A0AA36F4E8</accession>
<keyword evidence="2" id="KW-1185">Reference proteome</keyword>
<reference evidence="1" key="1">
    <citation type="submission" date="2023-08" db="EMBL/GenBank/DDBJ databases">
        <authorList>
            <person name="Alioto T."/>
            <person name="Alioto T."/>
            <person name="Gomez Garrido J."/>
        </authorList>
    </citation>
    <scope>NUCLEOTIDE SEQUENCE</scope>
</reference>
<protein>
    <submittedName>
        <fullName evidence="1">Uncharacterized protein</fullName>
    </submittedName>
</protein>
<gene>
    <name evidence="1" type="ORF">OCTVUL_1B016093</name>
</gene>